<dbReference type="KEGG" id="alt:ambt_16060"/>
<comment type="subcellular location">
    <subcellularLocation>
        <location evidence="2">Bacterial flagellum basal body</location>
    </subcellularLocation>
    <subcellularLocation>
        <location evidence="3">Cell outer membrane</location>
    </subcellularLocation>
    <subcellularLocation>
        <location evidence="4">Membrane</location>
        <topology evidence="4">Lipid-anchor</topology>
    </subcellularLocation>
</comment>
<dbReference type="PANTHER" id="PTHR34933:SF1">
    <property type="entry name" value="FLAGELLAR L-RING PROTEIN"/>
    <property type="match status" value="1"/>
</dbReference>
<keyword evidence="7" id="KW-0732">Signal</keyword>
<keyword evidence="11" id="KW-0998">Cell outer membrane</keyword>
<evidence type="ECO:0000256" key="10">
    <source>
        <dbReference type="ARBA" id="ARBA00023143"/>
    </source>
</evidence>
<evidence type="ECO:0000256" key="1">
    <source>
        <dbReference type="ARBA" id="ARBA00002591"/>
    </source>
</evidence>
<comment type="similarity">
    <text evidence="5">Belongs to the FlgH family.</text>
</comment>
<evidence type="ECO:0000256" key="4">
    <source>
        <dbReference type="ARBA" id="ARBA00004635"/>
    </source>
</evidence>
<dbReference type="AlphaFoldDB" id="F5Z573"/>
<dbReference type="PRINTS" id="PR01008">
    <property type="entry name" value="FLGLRINGFLGH"/>
</dbReference>
<dbReference type="HOGENOM" id="CLU_069313_0_2_6"/>
<keyword evidence="8" id="KW-0472">Membrane</keyword>
<evidence type="ECO:0000256" key="2">
    <source>
        <dbReference type="ARBA" id="ARBA00004117"/>
    </source>
</evidence>
<keyword evidence="10" id="KW-0975">Bacterial flagellum</keyword>
<keyword evidence="9" id="KW-0564">Palmitate</keyword>
<dbReference type="eggNOG" id="COG2063">
    <property type="taxonomic scope" value="Bacteria"/>
</dbReference>
<keyword evidence="15" id="KW-1185">Reference proteome</keyword>
<feature type="region of interest" description="Disordered" evidence="13">
    <location>
        <begin position="74"/>
        <end position="100"/>
    </location>
</feature>
<comment type="subunit">
    <text evidence="6">The basal body constitutes a major portion of the flagellar organelle and consists of four rings (L,P,S, and M) mounted on a central rod.</text>
</comment>
<evidence type="ECO:0000313" key="14">
    <source>
        <dbReference type="EMBL" id="AEF04719.1"/>
    </source>
</evidence>
<dbReference type="GO" id="GO:0009279">
    <property type="term" value="C:cell outer membrane"/>
    <property type="evidence" value="ECO:0007669"/>
    <property type="project" value="UniProtKB-SubCell"/>
</dbReference>
<dbReference type="GO" id="GO:0009427">
    <property type="term" value="C:bacterial-type flagellum basal body, distal rod, L ring"/>
    <property type="evidence" value="ECO:0007669"/>
    <property type="project" value="InterPro"/>
</dbReference>
<feature type="compositionally biased region" description="Polar residues" evidence="13">
    <location>
        <begin position="76"/>
        <end position="92"/>
    </location>
</feature>
<dbReference type="Pfam" id="PF02107">
    <property type="entry name" value="FlgH"/>
    <property type="match status" value="1"/>
</dbReference>
<evidence type="ECO:0000256" key="9">
    <source>
        <dbReference type="ARBA" id="ARBA00023139"/>
    </source>
</evidence>
<keyword evidence="14" id="KW-0966">Cell projection</keyword>
<evidence type="ECO:0000256" key="7">
    <source>
        <dbReference type="ARBA" id="ARBA00022729"/>
    </source>
</evidence>
<evidence type="ECO:0000256" key="12">
    <source>
        <dbReference type="ARBA" id="ARBA00023288"/>
    </source>
</evidence>
<evidence type="ECO:0000256" key="5">
    <source>
        <dbReference type="ARBA" id="ARBA00006929"/>
    </source>
</evidence>
<evidence type="ECO:0000256" key="13">
    <source>
        <dbReference type="SAM" id="MobiDB-lite"/>
    </source>
</evidence>
<evidence type="ECO:0000256" key="3">
    <source>
        <dbReference type="ARBA" id="ARBA00004442"/>
    </source>
</evidence>
<keyword evidence="14" id="KW-0282">Flagellum</keyword>
<keyword evidence="14" id="KW-0969">Cilium</keyword>
<proteinExistence type="inferred from homology"/>
<evidence type="ECO:0000256" key="8">
    <source>
        <dbReference type="ARBA" id="ARBA00023136"/>
    </source>
</evidence>
<reference evidence="14 15" key="1">
    <citation type="journal article" date="2011" name="J. Bacteriol.">
        <title>Complete genome sequence of the polycyclic aromatic hydrocarbon-degrading bacterium Alteromonas sp. strain SN2.</title>
        <authorList>
            <person name="Jin H.M."/>
            <person name="Jeong H."/>
            <person name="Moon E.J."/>
            <person name="Math R.K."/>
            <person name="Lee K."/>
            <person name="Kim H.J."/>
            <person name="Jeon C.O."/>
            <person name="Oh T.K."/>
            <person name="Kim J.F."/>
        </authorList>
    </citation>
    <scope>NUCLEOTIDE SEQUENCE [LARGE SCALE GENOMIC DNA]</scope>
    <source>
        <strain evidence="15">JCM 17741 / KACC 18427 / KCTC 11700BP / SN2</strain>
    </source>
</reference>
<keyword evidence="12" id="KW-0449">Lipoprotein</keyword>
<comment type="function">
    <text evidence="1">Assembles around the rod to form the L-ring and probably protects the motor/basal body from shearing forces during rotation.</text>
</comment>
<name>F5Z573_ALTNA</name>
<organism evidence="14 15">
    <name type="scientific">Alteromonas naphthalenivorans</name>
    <dbReference type="NCBI Taxonomy" id="715451"/>
    <lineage>
        <taxon>Bacteria</taxon>
        <taxon>Pseudomonadati</taxon>
        <taxon>Pseudomonadota</taxon>
        <taxon>Gammaproteobacteria</taxon>
        <taxon>Alteromonadales</taxon>
        <taxon>Alteromonadaceae</taxon>
        <taxon>Alteromonas/Salinimonas group</taxon>
        <taxon>Alteromonas</taxon>
    </lineage>
</organism>
<dbReference type="InterPro" id="IPR000527">
    <property type="entry name" value="Flag_Lring"/>
</dbReference>
<dbReference type="GO" id="GO:0071973">
    <property type="term" value="P:bacterial-type flagellum-dependent cell motility"/>
    <property type="evidence" value="ECO:0007669"/>
    <property type="project" value="InterPro"/>
</dbReference>
<evidence type="ECO:0000313" key="15">
    <source>
        <dbReference type="Proteomes" id="UP000000683"/>
    </source>
</evidence>
<dbReference type="PANTHER" id="PTHR34933">
    <property type="entry name" value="FLAGELLAR L-RING PROTEIN"/>
    <property type="match status" value="1"/>
</dbReference>
<dbReference type="EMBL" id="CP002339">
    <property type="protein sequence ID" value="AEF04719.1"/>
    <property type="molecule type" value="Genomic_DNA"/>
</dbReference>
<evidence type="ECO:0000256" key="11">
    <source>
        <dbReference type="ARBA" id="ARBA00023237"/>
    </source>
</evidence>
<evidence type="ECO:0000256" key="6">
    <source>
        <dbReference type="ARBA" id="ARBA00011439"/>
    </source>
</evidence>
<dbReference type="Proteomes" id="UP000000683">
    <property type="component" value="Chromosome"/>
</dbReference>
<gene>
    <name evidence="14" type="ordered locus">ambt_16060</name>
</gene>
<dbReference type="GO" id="GO:0003774">
    <property type="term" value="F:cytoskeletal motor activity"/>
    <property type="evidence" value="ECO:0007669"/>
    <property type="project" value="InterPro"/>
</dbReference>
<sequence length="293" mass="32696">MFCKGFAKLLKNVFRVEIIRLNLLLFGSWMALNQRYFLFPSEHIMKIRCQKVFLALIFTMTGCAQTVSHEEEVVASSPTNPKVEQRAISPTSDEPAPGDPTYAPPRAYSVEQVRIPSGSLFNPELAMGLYQRHSQYKVGDMILIKLDETTQSEKSLDYNQDKNSTFDIEPLTVRVGGIQIEGDDLEVDHEQDSEFTSSAQSSQSNSLQGSITVYVTAITPAGNLLVTGEKWITMNKGKEYIRFSGEVRKQDVDESNTVVSSKVGNALIEYSGTGDLQENQERSVIDKLFAIFG</sequence>
<protein>
    <submittedName>
        <fullName evidence="14">Flagellar L-ring protein</fullName>
    </submittedName>
</protein>
<accession>F5Z573</accession>